<accession>X1VZC8</accession>
<sequence>RRKKEKNKYTYMYVFSYVSIENYEKKLYIYKVLLKNSPNLMFSSFMKL</sequence>
<dbReference type="EMBL" id="BARW01036481">
    <property type="protein sequence ID" value="GAJ18230.1"/>
    <property type="molecule type" value="Genomic_DNA"/>
</dbReference>
<protein>
    <submittedName>
        <fullName evidence="1">Uncharacterized protein</fullName>
    </submittedName>
</protein>
<gene>
    <name evidence="1" type="ORF">S12H4_56615</name>
</gene>
<name>X1VZC8_9ZZZZ</name>
<proteinExistence type="predicted"/>
<evidence type="ECO:0000313" key="1">
    <source>
        <dbReference type="EMBL" id="GAJ18230.1"/>
    </source>
</evidence>
<comment type="caution">
    <text evidence="1">The sequence shown here is derived from an EMBL/GenBank/DDBJ whole genome shotgun (WGS) entry which is preliminary data.</text>
</comment>
<feature type="non-terminal residue" evidence="1">
    <location>
        <position position="1"/>
    </location>
</feature>
<reference evidence="1" key="1">
    <citation type="journal article" date="2014" name="Front. Microbiol.">
        <title>High frequency of phylogenetically diverse reductive dehalogenase-homologous genes in deep subseafloor sedimentary metagenomes.</title>
        <authorList>
            <person name="Kawai M."/>
            <person name="Futagami T."/>
            <person name="Toyoda A."/>
            <person name="Takaki Y."/>
            <person name="Nishi S."/>
            <person name="Hori S."/>
            <person name="Arai W."/>
            <person name="Tsubouchi T."/>
            <person name="Morono Y."/>
            <person name="Uchiyama I."/>
            <person name="Ito T."/>
            <person name="Fujiyama A."/>
            <person name="Inagaki F."/>
            <person name="Takami H."/>
        </authorList>
    </citation>
    <scope>NUCLEOTIDE SEQUENCE</scope>
    <source>
        <strain evidence="1">Expedition CK06-06</strain>
    </source>
</reference>
<organism evidence="1">
    <name type="scientific">marine sediment metagenome</name>
    <dbReference type="NCBI Taxonomy" id="412755"/>
    <lineage>
        <taxon>unclassified sequences</taxon>
        <taxon>metagenomes</taxon>
        <taxon>ecological metagenomes</taxon>
    </lineage>
</organism>
<dbReference type="AlphaFoldDB" id="X1VZC8"/>